<dbReference type="Gene3D" id="3.40.50.970">
    <property type="match status" value="1"/>
</dbReference>
<evidence type="ECO:0000256" key="7">
    <source>
        <dbReference type="ARBA" id="ARBA00023239"/>
    </source>
</evidence>
<dbReference type="InterPro" id="IPR029061">
    <property type="entry name" value="THDP-binding"/>
</dbReference>
<evidence type="ECO:0000256" key="5">
    <source>
        <dbReference type="ARBA" id="ARBA00022842"/>
    </source>
</evidence>
<evidence type="ECO:0000256" key="3">
    <source>
        <dbReference type="ARBA" id="ARBA00022723"/>
    </source>
</evidence>
<dbReference type="EMBL" id="CADCTW010000232">
    <property type="protein sequence ID" value="CAA9368632.1"/>
    <property type="molecule type" value="Genomic_DNA"/>
</dbReference>
<comment type="cofactor">
    <cofactor evidence="1">
        <name>thiamine diphosphate</name>
        <dbReference type="ChEBI" id="CHEBI:58937"/>
    </cofactor>
</comment>
<dbReference type="GO" id="GO:0004737">
    <property type="term" value="F:pyruvate decarboxylase activity"/>
    <property type="evidence" value="ECO:0007669"/>
    <property type="project" value="TreeGrafter"/>
</dbReference>
<evidence type="ECO:0000256" key="4">
    <source>
        <dbReference type="ARBA" id="ARBA00022793"/>
    </source>
</evidence>
<evidence type="ECO:0000259" key="8">
    <source>
        <dbReference type="Pfam" id="PF02775"/>
    </source>
</evidence>
<accession>A0A6J4MTX0</accession>
<feature type="non-terminal residue" evidence="9">
    <location>
        <position position="1"/>
    </location>
</feature>
<keyword evidence="7" id="KW-0456">Lyase</keyword>
<reference evidence="9" key="1">
    <citation type="submission" date="2020-02" db="EMBL/GenBank/DDBJ databases">
        <authorList>
            <person name="Meier V. D."/>
        </authorList>
    </citation>
    <scope>NUCLEOTIDE SEQUENCE</scope>
    <source>
        <strain evidence="9">AVDCRST_MAG68</strain>
    </source>
</reference>
<keyword evidence="4" id="KW-0210">Decarboxylase</keyword>
<keyword evidence="5" id="KW-0460">Magnesium</keyword>
<evidence type="ECO:0000313" key="9">
    <source>
        <dbReference type="EMBL" id="CAA9368632.1"/>
    </source>
</evidence>
<dbReference type="GO" id="GO:0005829">
    <property type="term" value="C:cytosol"/>
    <property type="evidence" value="ECO:0007669"/>
    <property type="project" value="TreeGrafter"/>
</dbReference>
<dbReference type="AlphaFoldDB" id="A0A6J4MTX0"/>
<organism evidence="9">
    <name type="scientific">uncultured Gemmatimonadota bacterium</name>
    <dbReference type="NCBI Taxonomy" id="203437"/>
    <lineage>
        <taxon>Bacteria</taxon>
        <taxon>Pseudomonadati</taxon>
        <taxon>Gemmatimonadota</taxon>
        <taxon>environmental samples</taxon>
    </lineage>
</organism>
<keyword evidence="6" id="KW-0786">Thiamine pyrophosphate</keyword>
<gene>
    <name evidence="9" type="ORF">AVDCRST_MAG68-5262</name>
</gene>
<dbReference type="GO" id="GO:0030976">
    <property type="term" value="F:thiamine pyrophosphate binding"/>
    <property type="evidence" value="ECO:0007669"/>
    <property type="project" value="InterPro"/>
</dbReference>
<comment type="similarity">
    <text evidence="2">Belongs to the TPP enzyme family.</text>
</comment>
<dbReference type="PANTHER" id="PTHR43452">
    <property type="entry name" value="PYRUVATE DECARBOXYLASE"/>
    <property type="match status" value="1"/>
</dbReference>
<dbReference type="GO" id="GO:0046872">
    <property type="term" value="F:metal ion binding"/>
    <property type="evidence" value="ECO:0007669"/>
    <property type="project" value="UniProtKB-KW"/>
</dbReference>
<dbReference type="InterPro" id="IPR012110">
    <property type="entry name" value="PDC/IPDC-like"/>
</dbReference>
<proteinExistence type="inferred from homology"/>
<evidence type="ECO:0000256" key="2">
    <source>
        <dbReference type="ARBA" id="ARBA00007812"/>
    </source>
</evidence>
<evidence type="ECO:0000256" key="1">
    <source>
        <dbReference type="ARBA" id="ARBA00001964"/>
    </source>
</evidence>
<dbReference type="GO" id="GO:0000949">
    <property type="term" value="P:aromatic amino acid family catabolic process to alcohol via Ehrlich pathway"/>
    <property type="evidence" value="ECO:0007669"/>
    <property type="project" value="TreeGrafter"/>
</dbReference>
<protein>
    <recommendedName>
        <fullName evidence="8">Thiamine pyrophosphate enzyme TPP-binding domain-containing protein</fullName>
    </recommendedName>
</protein>
<dbReference type="InterPro" id="IPR011766">
    <property type="entry name" value="TPP_enzyme_TPP-bd"/>
</dbReference>
<sequence>APERALLAAAAPDAPARVTYDAFFQRMQSWVDDSMVLMADTTIALYSAAELPVNRRDGFIAQAAWNSIGYTTGACLGAGFADARRPVVFTGDGGFQMVCQTLSDVVRAGHGTVMFIFDNQLYGIEQAFVNVEFFTKGAAPEAFNLLYGWDYARLPEVFRGGWGATVHTMAELEDALETARGNTDRLSVIALKIEPNDITPQMLKLAGA</sequence>
<name>A0A6J4MTX0_9BACT</name>
<dbReference type="SUPFAM" id="SSF52518">
    <property type="entry name" value="Thiamin diphosphate-binding fold (THDP-binding)"/>
    <property type="match status" value="1"/>
</dbReference>
<keyword evidence="3" id="KW-0479">Metal-binding</keyword>
<evidence type="ECO:0000256" key="6">
    <source>
        <dbReference type="ARBA" id="ARBA00023052"/>
    </source>
</evidence>
<dbReference type="Pfam" id="PF02775">
    <property type="entry name" value="TPP_enzyme_C"/>
    <property type="match status" value="1"/>
</dbReference>
<dbReference type="PANTHER" id="PTHR43452:SF30">
    <property type="entry name" value="PYRUVATE DECARBOXYLASE ISOZYME 1-RELATED"/>
    <property type="match status" value="1"/>
</dbReference>
<feature type="domain" description="Thiamine pyrophosphate enzyme TPP-binding" evidence="8">
    <location>
        <begin position="48"/>
        <end position="189"/>
    </location>
</feature>